<dbReference type="PATRIC" id="fig|676032.3.peg.771"/>
<proteinExistence type="predicted"/>
<evidence type="ECO:0000313" key="2">
    <source>
        <dbReference type="Proteomes" id="UP000008303"/>
    </source>
</evidence>
<sequence length="277" mass="30073">MMIAKNKLLNTTAIIFTIELLGSCGKTETANELRIVDECNENNDLCRVELAETQVSRYTNFLGKNIERVQNQTPLKDIQGTIRWNASAGSSLADNSEVQSELGTSCQDNVCTQNSKSTAFKLPVGSNTIRASGTVAIDGKTVDLATDVPPIVINTSAVGSSMHVFPTGLTDNSTLQSLVDALNQGRNAAHGTFFADGSNLKIQCDPGYVWLDDINPQYGGQASATIARTVTMVSWSEELDEFRVDEFRLLHFDMSNLTLNGVRLGGVVLWQMGCWPS</sequence>
<dbReference type="Proteomes" id="UP000008303">
    <property type="component" value="Chromosome"/>
</dbReference>
<name>F4BKD1_9GAMM</name>
<dbReference type="InterPro" id="IPR021699">
    <property type="entry name" value="DUF3281"/>
</dbReference>
<dbReference type="EMBL" id="CP002558">
    <property type="protein sequence ID" value="AEB28625.1"/>
    <property type="molecule type" value="Genomic_DNA"/>
</dbReference>
<protein>
    <submittedName>
        <fullName evidence="1">Uncharacterized protein</fullName>
    </submittedName>
</protein>
<dbReference type="Pfam" id="PF11685">
    <property type="entry name" value="DUF3281"/>
    <property type="match status" value="1"/>
</dbReference>
<dbReference type="KEGG" id="fcn:FN3523_0768"/>
<dbReference type="HOGENOM" id="CLU_088189_0_0_6"/>
<gene>
    <name evidence="1" type="ordered locus">FN3523_0768</name>
</gene>
<evidence type="ECO:0000313" key="1">
    <source>
        <dbReference type="EMBL" id="AEB28625.1"/>
    </source>
</evidence>
<reference evidence="2" key="1">
    <citation type="journal article" date="2011" name="Appl. Environ. Microbiol.">
        <title>Common ancestry and novel genetic traits of Francisella novicida-like isolates from North America and Australia as revealed by comparative genomic analyses.</title>
        <authorList>
            <person name="Siddaramappa S."/>
            <person name="Challacombe J.F."/>
            <person name="Petersen J.M."/>
            <person name="Pillai S."/>
            <person name="Hogg G."/>
            <person name="Kuske C.R."/>
        </authorList>
    </citation>
    <scope>NUCLEOTIDE SEQUENCE [LARGE SCALE GENOMIC DNA]</scope>
    <source>
        <strain evidence="2">3523</strain>
    </source>
</reference>
<accession>F4BKD1</accession>
<organism evidence="1 2">
    <name type="scientific">Francisella hispaniensis</name>
    <dbReference type="NCBI Taxonomy" id="622488"/>
    <lineage>
        <taxon>Bacteria</taxon>
        <taxon>Pseudomonadati</taxon>
        <taxon>Pseudomonadota</taxon>
        <taxon>Gammaproteobacteria</taxon>
        <taxon>Thiotrichales</taxon>
        <taxon>Francisellaceae</taxon>
        <taxon>Francisella</taxon>
    </lineage>
</organism>
<dbReference type="AlphaFoldDB" id="F4BKD1"/>